<keyword evidence="4" id="KW-0539">Nucleus</keyword>
<dbReference type="GO" id="GO:0006364">
    <property type="term" value="P:rRNA processing"/>
    <property type="evidence" value="ECO:0007669"/>
    <property type="project" value="TreeGrafter"/>
</dbReference>
<dbReference type="FunFam" id="2.130.10.10:FF:001566">
    <property type="entry name" value="WD_domain_-_G-beta_repeat_-_putative"/>
    <property type="match status" value="1"/>
</dbReference>
<evidence type="ECO:0000256" key="5">
    <source>
        <dbReference type="SAM" id="MobiDB-lite"/>
    </source>
</evidence>
<evidence type="ECO:0000256" key="4">
    <source>
        <dbReference type="ARBA" id="ARBA00023242"/>
    </source>
</evidence>
<feature type="compositionally biased region" description="Low complexity" evidence="5">
    <location>
        <begin position="132"/>
        <end position="147"/>
    </location>
</feature>
<dbReference type="GO" id="GO:0045943">
    <property type="term" value="P:positive regulation of transcription by RNA polymerase I"/>
    <property type="evidence" value="ECO:0007669"/>
    <property type="project" value="TreeGrafter"/>
</dbReference>
<dbReference type="VEuPathDB" id="TriTrypDB:TcIL3000.11.2610"/>
<evidence type="ECO:0000256" key="2">
    <source>
        <dbReference type="ARBA" id="ARBA00022574"/>
    </source>
</evidence>
<evidence type="ECO:0000313" key="6">
    <source>
        <dbReference type="EMBL" id="CCC94869.1"/>
    </source>
</evidence>
<dbReference type="SUPFAM" id="SSF50978">
    <property type="entry name" value="WD40 repeat-like"/>
    <property type="match status" value="1"/>
</dbReference>
<dbReference type="InterPro" id="IPR036322">
    <property type="entry name" value="WD40_repeat_dom_sf"/>
</dbReference>
<dbReference type="EMBL" id="HE575324">
    <property type="protein sequence ID" value="CCC94869.1"/>
    <property type="molecule type" value="Genomic_DNA"/>
</dbReference>
<dbReference type="Gene3D" id="2.130.10.10">
    <property type="entry name" value="YVTN repeat-like/Quinoprotein amine dehydrogenase"/>
    <property type="match status" value="2"/>
</dbReference>
<evidence type="ECO:0000256" key="1">
    <source>
        <dbReference type="ARBA" id="ARBA00004604"/>
    </source>
</evidence>
<proteinExistence type="predicted"/>
<dbReference type="InterPro" id="IPR015943">
    <property type="entry name" value="WD40/YVTN_repeat-like_dom_sf"/>
</dbReference>
<protein>
    <submittedName>
        <fullName evidence="6">Uncharacterized protein</fullName>
    </submittedName>
</protein>
<feature type="region of interest" description="Disordered" evidence="5">
    <location>
        <begin position="121"/>
        <end position="147"/>
    </location>
</feature>
<sequence>MEPGTRDVLVTTVERLVSSVGISADCSVECHAFDGDEDVKTKLTYNTRILEVDGHVVTDSAKLRDLLQSRMGCSVYITFEKIGCDGPRIEICGMESNVQPNAVTNGDVPQHLSEVLLTQLTGSSPPEDQDEPSSLLSSASSSPRVAALPLSPTSALLPNVVRRSSEPSEGTRDRVVAVSLPSGFSLPELSARANAISGKEQGSFTVGLTPSLLEFERLEAASREMDWNSVAEAAPSGKLPMSTSACAIRRSLANALDSVGVGLCVICVYQDVNPIAELELTALRMDAVLITVDLGTKLRQRLKPEEFGEQFKAAMTQGKWFVMVNAHKSISTCNILEDLLKEAKERSYEGFHPKSRVIICLESHPHFPPFFISQARVVRFRSSLSMSMTVLSDTMTASLTRNRVVTGSSVWNPKFGKSKLNEAAQGCKGKRRVRINAAVEVVDIAPREVLDTQLRREEQFDDGLVVLCATVSGVPGDKFLCVDVAGESGRFAIGSSLGNVYFVDRYGKSLLQTHVHESSIWDLSFHDKLHFASACEDGTCVEWRFEADDSDDIVLTPSLTASLGNDAYCVTYVNKQASEYPFLLLGGLRHELLLLRGGTLASTRIPIQANAQAVDAFARESVALVGGSDGSLVVIDVGVGMSVMQSTAHSRKLPALTVRDDSHFFTGSFDSTILSWDYRMPKSTGGAAVSSSFSAAVTNTLKLKGYVTGLHVDDVYMAASVGENLYLWDVRKLGEVLGGQVNAWKGLSRGVRVDSAERCIVTASQDGCARVWGFA</sequence>
<dbReference type="AlphaFoldDB" id="G0UZQ0"/>
<dbReference type="PANTHER" id="PTHR19924:SF26">
    <property type="entry name" value="U3 SMALL NUCLEOLAR RNA-ASSOCIATED PROTEIN 15 HOMOLOG"/>
    <property type="match status" value="1"/>
</dbReference>
<name>G0UZQ0_TRYCI</name>
<organism evidence="6">
    <name type="scientific">Trypanosoma congolense (strain IL3000)</name>
    <dbReference type="NCBI Taxonomy" id="1068625"/>
    <lineage>
        <taxon>Eukaryota</taxon>
        <taxon>Discoba</taxon>
        <taxon>Euglenozoa</taxon>
        <taxon>Kinetoplastea</taxon>
        <taxon>Metakinetoplastina</taxon>
        <taxon>Trypanosomatida</taxon>
        <taxon>Trypanosomatidae</taxon>
        <taxon>Trypanosoma</taxon>
        <taxon>Nannomonas</taxon>
    </lineage>
</organism>
<dbReference type="InterPro" id="IPR001680">
    <property type="entry name" value="WD40_rpt"/>
</dbReference>
<comment type="subcellular location">
    <subcellularLocation>
        <location evidence="1">Nucleus</location>
        <location evidence="1">Nucleolus</location>
    </subcellularLocation>
</comment>
<dbReference type="GO" id="GO:0005730">
    <property type="term" value="C:nucleolus"/>
    <property type="evidence" value="ECO:0007669"/>
    <property type="project" value="UniProtKB-SubCell"/>
</dbReference>
<dbReference type="PANTHER" id="PTHR19924">
    <property type="entry name" value="UTP15 U3 SMALL NUCLEOLAR RNA-ASSOCIATED PROTEIN 15 FAMILY MEMBER"/>
    <property type="match status" value="1"/>
</dbReference>
<keyword evidence="3" id="KW-0677">Repeat</keyword>
<dbReference type="Gene3D" id="3.40.50.300">
    <property type="entry name" value="P-loop containing nucleotide triphosphate hydrolases"/>
    <property type="match status" value="1"/>
</dbReference>
<evidence type="ECO:0000256" key="3">
    <source>
        <dbReference type="ARBA" id="ARBA00022737"/>
    </source>
</evidence>
<reference evidence="6" key="1">
    <citation type="journal article" date="2012" name="Proc. Natl. Acad. Sci. U.S.A.">
        <title>Antigenic diversity is generated by distinct evolutionary mechanisms in African trypanosome species.</title>
        <authorList>
            <person name="Jackson A.P."/>
            <person name="Berry A."/>
            <person name="Aslett M."/>
            <person name="Allison H.C."/>
            <person name="Burton P."/>
            <person name="Vavrova-Anderson J."/>
            <person name="Brown R."/>
            <person name="Browne H."/>
            <person name="Corton N."/>
            <person name="Hauser H."/>
            <person name="Gamble J."/>
            <person name="Gilderthorp R."/>
            <person name="Marcello L."/>
            <person name="McQuillan J."/>
            <person name="Otto T.D."/>
            <person name="Quail M.A."/>
            <person name="Sanders M.J."/>
            <person name="van Tonder A."/>
            <person name="Ginger M.L."/>
            <person name="Field M.C."/>
            <person name="Barry J.D."/>
            <person name="Hertz-Fowler C."/>
            <person name="Berriman M."/>
        </authorList>
    </citation>
    <scope>NUCLEOTIDE SEQUENCE</scope>
    <source>
        <strain evidence="6">IL3000</strain>
    </source>
</reference>
<keyword evidence="2" id="KW-0853">WD repeat</keyword>
<gene>
    <name evidence="6" type="ORF">TCIL3000_11_2610</name>
</gene>
<dbReference type="SMART" id="SM00320">
    <property type="entry name" value="WD40"/>
    <property type="match status" value="5"/>
</dbReference>
<accession>G0UZQ0</accession>
<dbReference type="InterPro" id="IPR027417">
    <property type="entry name" value="P-loop_NTPase"/>
</dbReference>